<dbReference type="Gene3D" id="2.60.40.10">
    <property type="entry name" value="Immunoglobulins"/>
    <property type="match status" value="1"/>
</dbReference>
<keyword evidence="1" id="KW-1133">Transmembrane helix</keyword>
<evidence type="ECO:0000259" key="2">
    <source>
        <dbReference type="SMART" id="SM00409"/>
    </source>
</evidence>
<proteinExistence type="predicted"/>
<dbReference type="SMART" id="SM00409">
    <property type="entry name" value="IG"/>
    <property type="match status" value="2"/>
</dbReference>
<accession>A0A9D3NGG7</accession>
<organism evidence="3 4">
    <name type="scientific">Hemibagrus wyckioides</name>
    <dbReference type="NCBI Taxonomy" id="337641"/>
    <lineage>
        <taxon>Eukaryota</taxon>
        <taxon>Metazoa</taxon>
        <taxon>Chordata</taxon>
        <taxon>Craniata</taxon>
        <taxon>Vertebrata</taxon>
        <taxon>Euteleostomi</taxon>
        <taxon>Actinopterygii</taxon>
        <taxon>Neopterygii</taxon>
        <taxon>Teleostei</taxon>
        <taxon>Ostariophysi</taxon>
        <taxon>Siluriformes</taxon>
        <taxon>Bagridae</taxon>
        <taxon>Hemibagrus</taxon>
    </lineage>
</organism>
<protein>
    <recommendedName>
        <fullName evidence="2">Immunoglobulin domain-containing protein</fullName>
    </recommendedName>
</protein>
<feature type="domain" description="Immunoglobulin" evidence="2">
    <location>
        <begin position="140"/>
        <end position="243"/>
    </location>
</feature>
<dbReference type="EMBL" id="JAHKSW010000017">
    <property type="protein sequence ID" value="KAG7321670.1"/>
    <property type="molecule type" value="Genomic_DNA"/>
</dbReference>
<feature type="transmembrane region" description="Helical" evidence="1">
    <location>
        <begin position="20"/>
        <end position="42"/>
    </location>
</feature>
<dbReference type="Proteomes" id="UP000824219">
    <property type="component" value="Linkage Group LG17"/>
</dbReference>
<gene>
    <name evidence="3" type="ORF">KOW79_014528</name>
</gene>
<dbReference type="InterPro" id="IPR013783">
    <property type="entry name" value="Ig-like_fold"/>
</dbReference>
<evidence type="ECO:0000256" key="1">
    <source>
        <dbReference type="SAM" id="Phobius"/>
    </source>
</evidence>
<feature type="transmembrane region" description="Helical" evidence="1">
    <location>
        <begin position="275"/>
        <end position="296"/>
    </location>
</feature>
<feature type="domain" description="Immunoglobulin" evidence="2">
    <location>
        <begin position="42"/>
        <end position="137"/>
    </location>
</feature>
<keyword evidence="4" id="KW-1185">Reference proteome</keyword>
<name>A0A9D3NGG7_9TELE</name>
<dbReference type="OrthoDB" id="8793889at2759"/>
<evidence type="ECO:0000313" key="4">
    <source>
        <dbReference type="Proteomes" id="UP000824219"/>
    </source>
</evidence>
<dbReference type="InterPro" id="IPR003599">
    <property type="entry name" value="Ig_sub"/>
</dbReference>
<evidence type="ECO:0000313" key="3">
    <source>
        <dbReference type="EMBL" id="KAG7321670.1"/>
    </source>
</evidence>
<dbReference type="AlphaFoldDB" id="A0A9D3NGG7"/>
<keyword evidence="1" id="KW-0472">Membrane</keyword>
<comment type="caution">
    <text evidence="3">The sequence shown here is derived from an EMBL/GenBank/DDBJ whole genome shotgun (WGS) entry which is preliminary data.</text>
</comment>
<reference evidence="3 4" key="1">
    <citation type="submission" date="2021-06" db="EMBL/GenBank/DDBJ databases">
        <title>Chromosome-level genome assembly of the red-tail catfish (Hemibagrus wyckioides).</title>
        <authorList>
            <person name="Shao F."/>
        </authorList>
    </citation>
    <scope>NUCLEOTIDE SEQUENCE [LARGE SCALE GENOMIC DNA]</scope>
    <source>
        <strain evidence="3">EC202008001</strain>
        <tissue evidence="3">Blood</tissue>
    </source>
</reference>
<keyword evidence="1" id="KW-0812">Transmembrane</keyword>
<dbReference type="SUPFAM" id="SSF48726">
    <property type="entry name" value="Immunoglobulin"/>
    <property type="match status" value="1"/>
</dbReference>
<sequence>MPCPHPGNLMTFGRLFDMKLHALLVLLFCLMIAACLSLVPGFRSTVSELRQPAALSCEVRCSGPVKWIKIQKPSGDVVVARCDETSCSQEAGFNISHDQYLKGNLSLTITAADYSKRGWYTCQCEGKDVCDVSLRIKSVGYLQQRRPGESLVLDFQVPERLKVVLNRRDGGGGGGAGGAQSSVSVPVCSVDGRKLHCVDEYRKRASLKCFLNLSAVQEDDAGVYSIWDTENDELISTHTLTLTGNNTDTNSTLPSEVIVESWSPRWIFKKEFRGLIVGGVMGLVSGVLLMFSAGWIKMGCSRITAKVGKCWRGDSTQQTDREEDIKLQMYANDQDDPSITYR</sequence>
<dbReference type="InterPro" id="IPR036179">
    <property type="entry name" value="Ig-like_dom_sf"/>
</dbReference>